<evidence type="ECO:0000313" key="2">
    <source>
        <dbReference type="Proteomes" id="UP000006531"/>
    </source>
</evidence>
<name>E3SNA1_9CAUD</name>
<dbReference type="Proteomes" id="UP000006531">
    <property type="component" value="Segment"/>
</dbReference>
<keyword evidence="2" id="KW-1185">Reference proteome</keyword>
<dbReference type="KEGG" id="vg:11538083"/>
<accession>E3SNA1</accession>
<proteinExistence type="predicted"/>
<gene>
    <name evidence="1" type="ORF">CYIG_00032</name>
</gene>
<evidence type="ECO:0000313" key="1">
    <source>
        <dbReference type="EMBL" id="ADP00105.1"/>
    </source>
</evidence>
<sequence>MDKDVEVNVKLTTKEIQFIYDTFQRRGWYRNMELPLGNPWQPWMRDTMNRLKPFCYRTYD</sequence>
<dbReference type="RefSeq" id="YP_005087477.1">
    <property type="nucleotide sequence ID" value="NC_016658.1"/>
</dbReference>
<reference evidence="1 2" key="1">
    <citation type="submission" date="2009-10" db="EMBL/GenBank/DDBJ databases">
        <title>The Genome Sequence of Cyanophage NATL1A-7.</title>
        <authorList>
            <consortium name="The Broad Institute Genome Sequencing Platform"/>
            <person name="Henn M.R."/>
            <person name="Sullivan M.S."/>
            <person name="Osburne M.S."/>
            <person name="Levin J."/>
            <person name="Malboeuf C."/>
            <person name="Casali M."/>
            <person name="Russ C."/>
            <person name="Lennon N."/>
            <person name="Erlich R."/>
            <person name="Young S.K."/>
            <person name="Koehrsen M."/>
            <person name="Yandava C."/>
            <person name="Zeng Q."/>
            <person name="Alvarado L."/>
            <person name="Anderson S."/>
            <person name="Berlin A."/>
            <person name="Borenstein D."/>
            <person name="Chen Z."/>
            <person name="Engels R."/>
            <person name="Freedman E."/>
            <person name="Gellesch M."/>
            <person name="Goldberg J."/>
            <person name="Green L."/>
            <person name="Griggs A."/>
            <person name="Gujja S."/>
            <person name="Heiman D."/>
            <person name="Hepburn T."/>
            <person name="Howarth C."/>
            <person name="Jen D."/>
            <person name="Larson L."/>
            <person name="Lewis B."/>
            <person name="Mehta T."/>
            <person name="Park D."/>
            <person name="Pearson M."/>
            <person name="Roberts A."/>
            <person name="Ryan E."/>
            <person name="Saif S."/>
            <person name="Shea T."/>
            <person name="Shenoy N."/>
            <person name="Sisk P."/>
            <person name="Stolte C."/>
            <person name="Sykes S."/>
            <person name="Walk T."/>
            <person name="White J."/>
            <person name="Yu Q."/>
            <person name="Coleman M.L."/>
            <person name="Huang K.H."/>
            <person name="Weigele P.R."/>
            <person name="DeFrancesco A.S."/>
            <person name="Kern S.E."/>
            <person name="Thompson L.R."/>
            <person name="Fu R."/>
            <person name="Hombeck B."/>
            <person name="Chisholm S.W."/>
            <person name="Haas B."/>
            <person name="Nusbaum C."/>
            <person name="Galagan J."/>
            <person name="Birren B."/>
        </authorList>
    </citation>
    <scope>NUCLEOTIDE SEQUENCE [LARGE SCALE GENOMIC DNA]</scope>
    <source>
        <strain evidence="1">NATL1A-7</strain>
    </source>
</reference>
<organism evidence="1 2">
    <name type="scientific">Cyanophage NATL1A-7</name>
    <dbReference type="NCBI Taxonomy" id="445693"/>
    <lineage>
        <taxon>Viruses</taxon>
        <taxon>Duplodnaviria</taxon>
        <taxon>Heunggongvirae</taxon>
        <taxon>Uroviricota</taxon>
        <taxon>Caudoviricetes</taxon>
        <taxon>Autographivirales</taxon>
        <taxon>Sechaudvirinae</taxon>
        <taxon>Cheungvirus</taxon>
        <taxon>Cheungvirus NATL1A7</taxon>
    </lineage>
</organism>
<protein>
    <submittedName>
        <fullName evidence="1">Predicted protein</fullName>
    </submittedName>
</protein>
<dbReference type="EMBL" id="GU071102">
    <property type="protein sequence ID" value="ADP00105.1"/>
    <property type="molecule type" value="Genomic_DNA"/>
</dbReference>
<dbReference type="GeneID" id="11538083"/>